<feature type="coiled-coil region" evidence="1">
    <location>
        <begin position="165"/>
        <end position="199"/>
    </location>
</feature>
<feature type="region of interest" description="Disordered" evidence="2">
    <location>
        <begin position="248"/>
        <end position="282"/>
    </location>
</feature>
<keyword evidence="4" id="KW-1185">Reference proteome</keyword>
<evidence type="ECO:0000313" key="3">
    <source>
        <dbReference type="EMBL" id="CAK0907669.1"/>
    </source>
</evidence>
<sequence>MYRALDQHVHFSKFVTKASNNRISIEKYTKDVACLGNLENKSYPNGCRAFRSNDTQIEHDNVLKYCRDVDSTFTATIPRGTANREAMRIVRHGMTLSHTQSVLEALEEHREAIKLTPTKQAFMEQGKAIMASLTEDKATPLGFDAPAVKGIDPKVQQEKLEMLWSTVIQNDAAREQKRLKDLENEDKARKKNIEQAFRERPEDMCSAAVDTIIDKKLEQHCLLSNMAEDNVPNDKTVTFADSVQDQAAGTKSKVKGSDNKGATGRGKCCDGQKGKEASPPGGDADLAVISRMERWDVHNLARFGTKLYLRFQDNILFQYERTSLAGTFVVEFRRRAEYLKLKALRCRRWEQFLTFARAGHVYHTVGQKIRVLLAGLVRDLQLEPLFAFGIAVYPLTAQGTAVA</sequence>
<organism evidence="3 4">
    <name type="scientific">Prorocentrum cordatum</name>
    <dbReference type="NCBI Taxonomy" id="2364126"/>
    <lineage>
        <taxon>Eukaryota</taxon>
        <taxon>Sar</taxon>
        <taxon>Alveolata</taxon>
        <taxon>Dinophyceae</taxon>
        <taxon>Prorocentrales</taxon>
        <taxon>Prorocentraceae</taxon>
        <taxon>Prorocentrum</taxon>
    </lineage>
</organism>
<dbReference type="Proteomes" id="UP001189429">
    <property type="component" value="Unassembled WGS sequence"/>
</dbReference>
<evidence type="ECO:0000256" key="1">
    <source>
        <dbReference type="SAM" id="Coils"/>
    </source>
</evidence>
<dbReference type="EMBL" id="CAUYUJ010021904">
    <property type="protein sequence ID" value="CAK0907669.1"/>
    <property type="molecule type" value="Genomic_DNA"/>
</dbReference>
<reference evidence="3" key="1">
    <citation type="submission" date="2023-10" db="EMBL/GenBank/DDBJ databases">
        <authorList>
            <person name="Chen Y."/>
            <person name="Shah S."/>
            <person name="Dougan E. K."/>
            <person name="Thang M."/>
            <person name="Chan C."/>
        </authorList>
    </citation>
    <scope>NUCLEOTIDE SEQUENCE [LARGE SCALE GENOMIC DNA]</scope>
</reference>
<feature type="compositionally biased region" description="Basic and acidic residues" evidence="2">
    <location>
        <begin position="267"/>
        <end position="276"/>
    </location>
</feature>
<comment type="caution">
    <text evidence="3">The sequence shown here is derived from an EMBL/GenBank/DDBJ whole genome shotgun (WGS) entry which is preliminary data.</text>
</comment>
<evidence type="ECO:0000313" key="4">
    <source>
        <dbReference type="Proteomes" id="UP001189429"/>
    </source>
</evidence>
<evidence type="ECO:0000256" key="2">
    <source>
        <dbReference type="SAM" id="MobiDB-lite"/>
    </source>
</evidence>
<accession>A0ABN9Y6Q7</accession>
<proteinExistence type="predicted"/>
<protein>
    <submittedName>
        <fullName evidence="3">Uncharacterized protein</fullName>
    </submittedName>
</protein>
<name>A0ABN9Y6Q7_9DINO</name>
<gene>
    <name evidence="3" type="ORF">PCOR1329_LOCUS82624</name>
</gene>
<keyword evidence="1" id="KW-0175">Coiled coil</keyword>